<dbReference type="STRING" id="137246.A0A401S8W4"/>
<accession>A0A401S8W4</accession>
<gene>
    <name evidence="3" type="ORF">chiPu_0005257</name>
</gene>
<evidence type="ECO:0000256" key="2">
    <source>
        <dbReference type="SAM" id="MobiDB-lite"/>
    </source>
</evidence>
<feature type="region of interest" description="Disordered" evidence="2">
    <location>
        <begin position="1"/>
        <end position="45"/>
    </location>
</feature>
<evidence type="ECO:0000313" key="3">
    <source>
        <dbReference type="EMBL" id="GCC26837.1"/>
    </source>
</evidence>
<protein>
    <recommendedName>
        <fullName evidence="5">t-SNARE coiled-coil homology domain-containing protein</fullName>
    </recommendedName>
</protein>
<evidence type="ECO:0000256" key="1">
    <source>
        <dbReference type="SAM" id="Coils"/>
    </source>
</evidence>
<dbReference type="SUPFAM" id="SSF58038">
    <property type="entry name" value="SNARE fusion complex"/>
    <property type="match status" value="1"/>
</dbReference>
<dbReference type="OrthoDB" id="8946103at2759"/>
<reference evidence="3 4" key="1">
    <citation type="journal article" date="2018" name="Nat. Ecol. Evol.">
        <title>Shark genomes provide insights into elasmobranch evolution and the origin of vertebrates.</title>
        <authorList>
            <person name="Hara Y"/>
            <person name="Yamaguchi K"/>
            <person name="Onimaru K"/>
            <person name="Kadota M"/>
            <person name="Koyanagi M"/>
            <person name="Keeley SD"/>
            <person name="Tatsumi K"/>
            <person name="Tanaka K"/>
            <person name="Motone F"/>
            <person name="Kageyama Y"/>
            <person name="Nozu R"/>
            <person name="Adachi N"/>
            <person name="Nishimura O"/>
            <person name="Nakagawa R"/>
            <person name="Tanegashima C"/>
            <person name="Kiyatake I"/>
            <person name="Matsumoto R"/>
            <person name="Murakumo K"/>
            <person name="Nishida K"/>
            <person name="Terakita A"/>
            <person name="Kuratani S"/>
            <person name="Sato K"/>
            <person name="Hyodo S Kuraku.S."/>
        </authorList>
    </citation>
    <scope>NUCLEOTIDE SEQUENCE [LARGE SCALE GENOMIC DNA]</scope>
</reference>
<dbReference type="OMA" id="PWAACRM"/>
<dbReference type="Proteomes" id="UP000287033">
    <property type="component" value="Unassembled WGS sequence"/>
</dbReference>
<evidence type="ECO:0000313" key="4">
    <source>
        <dbReference type="Proteomes" id="UP000287033"/>
    </source>
</evidence>
<evidence type="ECO:0008006" key="5">
    <source>
        <dbReference type="Google" id="ProtNLM"/>
    </source>
</evidence>
<organism evidence="3 4">
    <name type="scientific">Chiloscyllium punctatum</name>
    <name type="common">Brownbanded bambooshark</name>
    <name type="synonym">Hemiscyllium punctatum</name>
    <dbReference type="NCBI Taxonomy" id="137246"/>
    <lineage>
        <taxon>Eukaryota</taxon>
        <taxon>Metazoa</taxon>
        <taxon>Chordata</taxon>
        <taxon>Craniata</taxon>
        <taxon>Vertebrata</taxon>
        <taxon>Chondrichthyes</taxon>
        <taxon>Elasmobranchii</taxon>
        <taxon>Galeomorphii</taxon>
        <taxon>Galeoidea</taxon>
        <taxon>Orectolobiformes</taxon>
        <taxon>Hemiscylliidae</taxon>
        <taxon>Chiloscyllium</taxon>
    </lineage>
</organism>
<proteinExistence type="predicted"/>
<comment type="caution">
    <text evidence="3">The sequence shown here is derived from an EMBL/GenBank/DDBJ whole genome shotgun (WGS) entry which is preliminary data.</text>
</comment>
<keyword evidence="1" id="KW-0175">Coiled coil</keyword>
<dbReference type="AlphaFoldDB" id="A0A401S8W4"/>
<dbReference type="EMBL" id="BEZZ01000140">
    <property type="protein sequence ID" value="GCC26837.1"/>
    <property type="molecule type" value="Genomic_DNA"/>
</dbReference>
<feature type="compositionally biased region" description="Basic and acidic residues" evidence="2">
    <location>
        <begin position="1"/>
        <end position="10"/>
    </location>
</feature>
<keyword evidence="4" id="KW-1185">Reference proteome</keyword>
<name>A0A401S8W4_CHIPU</name>
<sequence>MGKLRDKVSEKASTGPPPAVGGVQEKEQRGPDGEPVSRALTPSSSLELAEARRRLLEMEQRQRRVRELEISLQQLRDILVRAEQEAVEHGELVNRIRSGAQLGEIGLSARSQSIKSRLKFRGHRAPLMLAAAFGLRGCVPWTRK</sequence>
<feature type="coiled-coil region" evidence="1">
    <location>
        <begin position="48"/>
        <end position="92"/>
    </location>
</feature>